<comment type="similarity">
    <text evidence="2">Belongs to the peptidase S1 family.</text>
</comment>
<evidence type="ECO:0000256" key="3">
    <source>
        <dbReference type="ARBA" id="ARBA00022525"/>
    </source>
</evidence>
<evidence type="ECO:0000256" key="1">
    <source>
        <dbReference type="ARBA" id="ARBA00004613"/>
    </source>
</evidence>
<dbReference type="FunFam" id="2.40.10.10:FF:000047">
    <property type="entry name" value="Trypsin eta"/>
    <property type="match status" value="1"/>
</dbReference>
<dbReference type="AlphaFoldDB" id="A0A1W4WN00"/>
<dbReference type="FunCoup" id="A0A1W4WN00">
    <property type="interactions" value="3"/>
</dbReference>
<evidence type="ECO:0000256" key="8">
    <source>
        <dbReference type="RuleBase" id="RU363034"/>
    </source>
</evidence>
<keyword evidence="4 8" id="KW-0645">Protease</keyword>
<evidence type="ECO:0000313" key="12">
    <source>
        <dbReference type="RefSeq" id="XP_018325306.2"/>
    </source>
</evidence>
<dbReference type="GO" id="GO:0005576">
    <property type="term" value="C:extracellular region"/>
    <property type="evidence" value="ECO:0007669"/>
    <property type="project" value="UniProtKB-SubCell"/>
</dbReference>
<dbReference type="PROSITE" id="PS00135">
    <property type="entry name" value="TRYPSIN_SER"/>
    <property type="match status" value="1"/>
</dbReference>
<dbReference type="STRING" id="224129.A0A1W4WN00"/>
<organism evidence="11 12">
    <name type="scientific">Agrilus planipennis</name>
    <name type="common">Emerald ash borer</name>
    <name type="synonym">Agrilus marcopoli</name>
    <dbReference type="NCBI Taxonomy" id="224129"/>
    <lineage>
        <taxon>Eukaryota</taxon>
        <taxon>Metazoa</taxon>
        <taxon>Ecdysozoa</taxon>
        <taxon>Arthropoda</taxon>
        <taxon>Hexapoda</taxon>
        <taxon>Insecta</taxon>
        <taxon>Pterygota</taxon>
        <taxon>Neoptera</taxon>
        <taxon>Endopterygota</taxon>
        <taxon>Coleoptera</taxon>
        <taxon>Polyphaga</taxon>
        <taxon>Elateriformia</taxon>
        <taxon>Buprestoidea</taxon>
        <taxon>Buprestidae</taxon>
        <taxon>Agrilinae</taxon>
        <taxon>Agrilus</taxon>
    </lineage>
</organism>
<name>A0A1W4WN00_AGRPL</name>
<dbReference type="PANTHER" id="PTHR24276">
    <property type="entry name" value="POLYSERASE-RELATED"/>
    <property type="match status" value="1"/>
</dbReference>
<sequence length="256" mass="28077">MALSTTVSNFLLITFSTYTFASDERIVGGNNAKEGEYPYQVSLRQRGFHTCGGSLIKENWVLTAAHCVSGLQPDNMYLMAGSIRLNSGGEKLDVKKIVVHPKWSSSNISDDIALIKLKSPVTFNSKIRAIGLPEEDTEPGTDLILTGWGKTSVKHPGKPPNDLQMIRLISISNEECTTKESNVPAVRPSNICTFTKAGEGACHGDSGGPLVRGDYQVGVVSWGIPCARGKPDVFTRVYYYLDWIKKNIEHDNNIKE</sequence>
<keyword evidence="3" id="KW-0964">Secreted</keyword>
<evidence type="ECO:0000256" key="2">
    <source>
        <dbReference type="ARBA" id="ARBA00007664"/>
    </source>
</evidence>
<dbReference type="SMART" id="SM00020">
    <property type="entry name" value="Tryp_SPc"/>
    <property type="match status" value="1"/>
</dbReference>
<dbReference type="InterPro" id="IPR043504">
    <property type="entry name" value="Peptidase_S1_PA_chymotrypsin"/>
</dbReference>
<dbReference type="PANTHER" id="PTHR24276:SF96">
    <property type="entry name" value="PEPTIDASE S1 DOMAIN-CONTAINING PROTEIN"/>
    <property type="match status" value="1"/>
</dbReference>
<keyword evidence="9" id="KW-0732">Signal</keyword>
<accession>A0A1W4WN00</accession>
<dbReference type="RefSeq" id="XP_018325306.2">
    <property type="nucleotide sequence ID" value="XM_018469804.2"/>
</dbReference>
<dbReference type="InterPro" id="IPR001314">
    <property type="entry name" value="Peptidase_S1A"/>
</dbReference>
<feature type="chain" id="PRO_5028948083" evidence="9">
    <location>
        <begin position="22"/>
        <end position="256"/>
    </location>
</feature>
<dbReference type="InterPro" id="IPR033116">
    <property type="entry name" value="TRYPSIN_SER"/>
</dbReference>
<dbReference type="InterPro" id="IPR001254">
    <property type="entry name" value="Trypsin_dom"/>
</dbReference>
<evidence type="ECO:0000256" key="4">
    <source>
        <dbReference type="ARBA" id="ARBA00022670"/>
    </source>
</evidence>
<evidence type="ECO:0000256" key="9">
    <source>
        <dbReference type="SAM" id="SignalP"/>
    </source>
</evidence>
<evidence type="ECO:0000259" key="10">
    <source>
        <dbReference type="PROSITE" id="PS50240"/>
    </source>
</evidence>
<keyword evidence="11" id="KW-1185">Reference proteome</keyword>
<dbReference type="PROSITE" id="PS00134">
    <property type="entry name" value="TRYPSIN_HIS"/>
    <property type="match status" value="1"/>
</dbReference>
<dbReference type="InParanoid" id="A0A1W4WN00"/>
<reference evidence="12" key="1">
    <citation type="submission" date="2025-08" db="UniProtKB">
        <authorList>
            <consortium name="RefSeq"/>
        </authorList>
    </citation>
    <scope>IDENTIFICATION</scope>
    <source>
        <tissue evidence="12">Entire body</tissue>
    </source>
</reference>
<feature type="signal peptide" evidence="9">
    <location>
        <begin position="1"/>
        <end position="21"/>
    </location>
</feature>
<protein>
    <submittedName>
        <fullName evidence="12">Chymotrypsin-2-like</fullName>
    </submittedName>
</protein>
<dbReference type="GO" id="GO:0004252">
    <property type="term" value="F:serine-type endopeptidase activity"/>
    <property type="evidence" value="ECO:0007669"/>
    <property type="project" value="InterPro"/>
</dbReference>
<evidence type="ECO:0000256" key="6">
    <source>
        <dbReference type="ARBA" id="ARBA00022825"/>
    </source>
</evidence>
<keyword evidence="5 8" id="KW-0378">Hydrolase</keyword>
<evidence type="ECO:0000256" key="5">
    <source>
        <dbReference type="ARBA" id="ARBA00022801"/>
    </source>
</evidence>
<dbReference type="CDD" id="cd00190">
    <property type="entry name" value="Tryp_SPc"/>
    <property type="match status" value="1"/>
</dbReference>
<feature type="domain" description="Peptidase S1" evidence="10">
    <location>
        <begin position="26"/>
        <end position="249"/>
    </location>
</feature>
<keyword evidence="7" id="KW-1015">Disulfide bond</keyword>
<dbReference type="OrthoDB" id="10059102at2759"/>
<comment type="subcellular location">
    <subcellularLocation>
        <location evidence="1">Secreted</location>
    </subcellularLocation>
</comment>
<keyword evidence="6 8" id="KW-0720">Serine protease</keyword>
<dbReference type="InterPro" id="IPR009003">
    <property type="entry name" value="Peptidase_S1_PA"/>
</dbReference>
<dbReference type="InterPro" id="IPR050430">
    <property type="entry name" value="Peptidase_S1"/>
</dbReference>
<dbReference type="PRINTS" id="PR00722">
    <property type="entry name" value="CHYMOTRYPSIN"/>
</dbReference>
<dbReference type="KEGG" id="apln:108737118"/>
<dbReference type="Proteomes" id="UP000192223">
    <property type="component" value="Unplaced"/>
</dbReference>
<dbReference type="SUPFAM" id="SSF50494">
    <property type="entry name" value="Trypsin-like serine proteases"/>
    <property type="match status" value="1"/>
</dbReference>
<dbReference type="GeneID" id="108737118"/>
<gene>
    <name evidence="12" type="primary">LOC108737118</name>
</gene>
<evidence type="ECO:0000256" key="7">
    <source>
        <dbReference type="ARBA" id="ARBA00023157"/>
    </source>
</evidence>
<dbReference type="GO" id="GO:0016485">
    <property type="term" value="P:protein processing"/>
    <property type="evidence" value="ECO:0007669"/>
    <property type="project" value="UniProtKB-ARBA"/>
</dbReference>
<dbReference type="Pfam" id="PF00089">
    <property type="entry name" value="Trypsin"/>
    <property type="match status" value="1"/>
</dbReference>
<proteinExistence type="inferred from homology"/>
<dbReference type="InterPro" id="IPR018114">
    <property type="entry name" value="TRYPSIN_HIS"/>
</dbReference>
<evidence type="ECO:0000313" key="11">
    <source>
        <dbReference type="Proteomes" id="UP000192223"/>
    </source>
</evidence>
<dbReference type="PROSITE" id="PS50240">
    <property type="entry name" value="TRYPSIN_DOM"/>
    <property type="match status" value="1"/>
</dbReference>
<dbReference type="Gene3D" id="2.40.10.10">
    <property type="entry name" value="Trypsin-like serine proteases"/>
    <property type="match status" value="2"/>
</dbReference>